<name>A0AAW2I0R1_9NEOP</name>
<feature type="transmembrane region" description="Helical" evidence="2">
    <location>
        <begin position="153"/>
        <end position="172"/>
    </location>
</feature>
<feature type="transmembrane region" description="Helical" evidence="2">
    <location>
        <begin position="488"/>
        <end position="508"/>
    </location>
</feature>
<keyword evidence="2" id="KW-1133">Transmembrane helix</keyword>
<keyword evidence="2" id="KW-0472">Membrane</keyword>
<dbReference type="InterPro" id="IPR011701">
    <property type="entry name" value="MFS"/>
</dbReference>
<accession>A0AAW2I0R1</accession>
<evidence type="ECO:0000259" key="3">
    <source>
        <dbReference type="PROSITE" id="PS50850"/>
    </source>
</evidence>
<organism evidence="4">
    <name type="scientific">Menopon gallinae</name>
    <name type="common">poultry shaft louse</name>
    <dbReference type="NCBI Taxonomy" id="328185"/>
    <lineage>
        <taxon>Eukaryota</taxon>
        <taxon>Metazoa</taxon>
        <taxon>Ecdysozoa</taxon>
        <taxon>Arthropoda</taxon>
        <taxon>Hexapoda</taxon>
        <taxon>Insecta</taxon>
        <taxon>Pterygota</taxon>
        <taxon>Neoptera</taxon>
        <taxon>Paraneoptera</taxon>
        <taxon>Psocodea</taxon>
        <taxon>Troctomorpha</taxon>
        <taxon>Phthiraptera</taxon>
        <taxon>Amblycera</taxon>
        <taxon>Menoponidae</taxon>
        <taxon>Menopon</taxon>
    </lineage>
</organism>
<feature type="transmembrane region" description="Helical" evidence="2">
    <location>
        <begin position="20"/>
        <end position="40"/>
    </location>
</feature>
<dbReference type="InterPro" id="IPR036259">
    <property type="entry name" value="MFS_trans_sf"/>
</dbReference>
<proteinExistence type="predicted"/>
<dbReference type="Gene3D" id="1.20.1250.20">
    <property type="entry name" value="MFS general substrate transporter like domains"/>
    <property type="match status" value="2"/>
</dbReference>
<dbReference type="GO" id="GO:0016020">
    <property type="term" value="C:membrane"/>
    <property type="evidence" value="ECO:0007669"/>
    <property type="project" value="UniProtKB-SubCell"/>
</dbReference>
<sequence>MTKAYKPKEQESFVAPDGDWGWMIVLGCGLSSMVIISTLQSFGLMNKDRLLQLQFSATDITSLMSVNSSFGMILGIFNGPLLKKFGYRKIALLGAVLFVSGTFYTAFAENYIQFLISYGMISSLGSVLSLSSHSLALNTFFKLKRSMASSFSMTLMGIGPIVMPLLITQLLSSYGWKWTVLIVSAITMHTFVGALLLQPVKWHLRRLTSDETSRQNGDTVLEKLQAADRSSMVDFGASFLDLSSNLCSSRLSLGKRSQRGSQYSIVQEISGTRNRSDMTRKLRSVTSLDNDDYGDMMKSTLYVLESSTPKEKPLKYASVETLDHSSNKRNSYEAEKLLSNSLDVRYMPADACANKADDKCDDLPNESPQKKKKAFLRETLEFIKIMYDFDLLLDPIYINLLIGLSIATVGEIIFSLLTPFILTELGLSLRETSFFMSITGITDVIFRFLCPFFGRCCNFSSRIMYISAISILLITRASLLLANNITGFIISALFLGVGKGFRTVYWNLVVPDYVPLSKLPSANAFQNLFNGISLLISGPVVGAIVANSGNKYSNVVFVSNFLTFITIVMWSIEFIIVYRRNKKSKMLPT</sequence>
<feature type="transmembrane region" description="Helical" evidence="2">
    <location>
        <begin position="434"/>
        <end position="454"/>
    </location>
</feature>
<dbReference type="PANTHER" id="PTHR11360">
    <property type="entry name" value="MONOCARBOXYLATE TRANSPORTER"/>
    <property type="match status" value="1"/>
</dbReference>
<feature type="transmembrane region" description="Helical" evidence="2">
    <location>
        <begin position="528"/>
        <end position="549"/>
    </location>
</feature>
<dbReference type="EMBL" id="JARGDH010000002">
    <property type="protein sequence ID" value="KAL0275805.1"/>
    <property type="molecule type" value="Genomic_DNA"/>
</dbReference>
<feature type="transmembrane region" description="Helical" evidence="2">
    <location>
        <begin position="178"/>
        <end position="197"/>
    </location>
</feature>
<evidence type="ECO:0000256" key="2">
    <source>
        <dbReference type="SAM" id="Phobius"/>
    </source>
</evidence>
<dbReference type="InterPro" id="IPR050327">
    <property type="entry name" value="Proton-linked_MCT"/>
</dbReference>
<feature type="transmembrane region" description="Helical" evidence="2">
    <location>
        <begin position="60"/>
        <end position="78"/>
    </location>
</feature>
<gene>
    <name evidence="4" type="ORF">PYX00_003545</name>
</gene>
<comment type="caution">
    <text evidence="4">The sequence shown here is derived from an EMBL/GenBank/DDBJ whole genome shotgun (WGS) entry which is preliminary data.</text>
</comment>
<feature type="transmembrane region" description="Helical" evidence="2">
    <location>
        <begin position="90"/>
        <end position="108"/>
    </location>
</feature>
<dbReference type="AlphaFoldDB" id="A0AAW2I0R1"/>
<evidence type="ECO:0000256" key="1">
    <source>
        <dbReference type="ARBA" id="ARBA00004141"/>
    </source>
</evidence>
<comment type="subcellular location">
    <subcellularLocation>
        <location evidence="1">Membrane</location>
        <topology evidence="1">Multi-pass membrane protein</topology>
    </subcellularLocation>
</comment>
<protein>
    <recommendedName>
        <fullName evidence="3">Major facilitator superfamily (MFS) profile domain-containing protein</fullName>
    </recommendedName>
</protein>
<dbReference type="PROSITE" id="PS50850">
    <property type="entry name" value="MFS"/>
    <property type="match status" value="1"/>
</dbReference>
<feature type="transmembrane region" description="Helical" evidence="2">
    <location>
        <begin position="396"/>
        <end position="422"/>
    </location>
</feature>
<dbReference type="PANTHER" id="PTHR11360:SF237">
    <property type="entry name" value="MONOCARBOXYLATE TRANSPORTER 12-B-LIKE PROTEIN"/>
    <property type="match status" value="1"/>
</dbReference>
<feature type="transmembrane region" description="Helical" evidence="2">
    <location>
        <begin position="555"/>
        <end position="578"/>
    </location>
</feature>
<evidence type="ECO:0000313" key="4">
    <source>
        <dbReference type="EMBL" id="KAL0275805.1"/>
    </source>
</evidence>
<feature type="transmembrane region" description="Helical" evidence="2">
    <location>
        <begin position="114"/>
        <end position="141"/>
    </location>
</feature>
<dbReference type="GO" id="GO:0008028">
    <property type="term" value="F:monocarboxylic acid transmembrane transporter activity"/>
    <property type="evidence" value="ECO:0007669"/>
    <property type="project" value="TreeGrafter"/>
</dbReference>
<keyword evidence="2" id="KW-0812">Transmembrane</keyword>
<dbReference type="InterPro" id="IPR020846">
    <property type="entry name" value="MFS_dom"/>
</dbReference>
<feature type="domain" description="Major facilitator superfamily (MFS) profile" evidence="3">
    <location>
        <begin position="1"/>
        <end position="583"/>
    </location>
</feature>
<dbReference type="Pfam" id="PF07690">
    <property type="entry name" value="MFS_1"/>
    <property type="match status" value="2"/>
</dbReference>
<dbReference type="SUPFAM" id="SSF103473">
    <property type="entry name" value="MFS general substrate transporter"/>
    <property type="match status" value="1"/>
</dbReference>
<reference evidence="4" key="1">
    <citation type="journal article" date="2024" name="Gigascience">
        <title>Chromosome-level genome of the poultry shaft louse Menopon gallinae provides insight into the host-switching and adaptive evolution of parasitic lice.</title>
        <authorList>
            <person name="Xu Y."/>
            <person name="Ma L."/>
            <person name="Liu S."/>
            <person name="Liang Y."/>
            <person name="Liu Q."/>
            <person name="He Z."/>
            <person name="Tian L."/>
            <person name="Duan Y."/>
            <person name="Cai W."/>
            <person name="Li H."/>
            <person name="Song F."/>
        </authorList>
    </citation>
    <scope>NUCLEOTIDE SEQUENCE</scope>
    <source>
        <strain evidence="4">Cailab_2023a</strain>
    </source>
</reference>
<dbReference type="EMBL" id="JARGDH010000002">
    <property type="protein sequence ID" value="KAL0275804.1"/>
    <property type="molecule type" value="Genomic_DNA"/>
</dbReference>
<feature type="transmembrane region" description="Helical" evidence="2">
    <location>
        <begin position="463"/>
        <end position="482"/>
    </location>
</feature>